<evidence type="ECO:0000313" key="7">
    <source>
        <dbReference type="Proteomes" id="UP000443153"/>
    </source>
</evidence>
<dbReference type="PROSITE" id="PS51352">
    <property type="entry name" value="THIOREDOXIN_2"/>
    <property type="match status" value="1"/>
</dbReference>
<dbReference type="InterPro" id="IPR050553">
    <property type="entry name" value="Thioredoxin_ResA/DsbE_sf"/>
</dbReference>
<dbReference type="CDD" id="cd02966">
    <property type="entry name" value="TlpA_like_family"/>
    <property type="match status" value="1"/>
</dbReference>
<keyword evidence="4" id="KW-0676">Redox-active center</keyword>
<dbReference type="Proteomes" id="UP000443153">
    <property type="component" value="Unassembled WGS sequence"/>
</dbReference>
<dbReference type="OrthoDB" id="1069091at2"/>
<name>A0A6I2MTI1_9FLAO</name>
<evidence type="ECO:0000256" key="3">
    <source>
        <dbReference type="ARBA" id="ARBA00023157"/>
    </source>
</evidence>
<dbReference type="GO" id="GO:0017004">
    <property type="term" value="P:cytochrome complex assembly"/>
    <property type="evidence" value="ECO:0007669"/>
    <property type="project" value="UniProtKB-KW"/>
</dbReference>
<evidence type="ECO:0000256" key="1">
    <source>
        <dbReference type="ARBA" id="ARBA00004196"/>
    </source>
</evidence>
<accession>A0A6I2MTI1</accession>
<dbReference type="Pfam" id="PF00578">
    <property type="entry name" value="AhpC-TSA"/>
    <property type="match status" value="1"/>
</dbReference>
<dbReference type="InterPro" id="IPR036249">
    <property type="entry name" value="Thioredoxin-like_sf"/>
</dbReference>
<evidence type="ECO:0000313" key="6">
    <source>
        <dbReference type="EMBL" id="MRX65915.1"/>
    </source>
</evidence>
<evidence type="ECO:0000256" key="4">
    <source>
        <dbReference type="ARBA" id="ARBA00023284"/>
    </source>
</evidence>
<sequence>MRNIFLAIIVLGLMASCNSKPEGYSINGTLTGDVADGTAVYLKRSGENNRLVEVDTAEVKGGTFVFEGQQNQPEMHYIFIDQLGGYAATVLENGDIEFTAHKDSLGLAKSTGTPQNEFLYDFQKNSREVSQQAMNIQKDLKAASNSRDTVLINSLKEELNDLRGEYEEFELGYIKDNPNALISALLIDRAINTRTSTTEELQTLFNGLSAEIKETEAAKKVKKTLDELKKREENSKNTSVGAVAPDFSAPSPSGKLLALNDVKGKATLIDFWAAWCRPCRAENPNVVKVYDKYKEKGLSIIGVSLDKTAEAWKKAIEDDGLEWHHVSNIAYFDDAIAKLYNVDAIPATFLLDENGVIVAKNLRGPALEARISEMLN</sequence>
<gene>
    <name evidence="6" type="ORF">GJ691_17325</name>
</gene>
<comment type="subcellular location">
    <subcellularLocation>
        <location evidence="1">Cell envelope</location>
    </subcellularLocation>
</comment>
<dbReference type="EMBL" id="WKJH01000030">
    <property type="protein sequence ID" value="MRX65915.1"/>
    <property type="molecule type" value="Genomic_DNA"/>
</dbReference>
<dbReference type="RefSeq" id="WP_154369223.1">
    <property type="nucleotide sequence ID" value="NZ_WKJH01000030.1"/>
</dbReference>
<dbReference type="Gene3D" id="3.40.30.10">
    <property type="entry name" value="Glutaredoxin"/>
    <property type="match status" value="1"/>
</dbReference>
<protein>
    <submittedName>
        <fullName evidence="6">Redoxin domain-containing protein</fullName>
    </submittedName>
</protein>
<dbReference type="PANTHER" id="PTHR42852">
    <property type="entry name" value="THIOL:DISULFIDE INTERCHANGE PROTEIN DSBE"/>
    <property type="match status" value="1"/>
</dbReference>
<evidence type="ECO:0000256" key="2">
    <source>
        <dbReference type="ARBA" id="ARBA00022748"/>
    </source>
</evidence>
<dbReference type="Pfam" id="PF14289">
    <property type="entry name" value="DUF4369"/>
    <property type="match status" value="1"/>
</dbReference>
<keyword evidence="7" id="KW-1185">Reference proteome</keyword>
<dbReference type="GO" id="GO:0016491">
    <property type="term" value="F:oxidoreductase activity"/>
    <property type="evidence" value="ECO:0007669"/>
    <property type="project" value="InterPro"/>
</dbReference>
<comment type="caution">
    <text evidence="6">The sequence shown here is derived from an EMBL/GenBank/DDBJ whole genome shotgun (WGS) entry which is preliminary data.</text>
</comment>
<dbReference type="InterPro" id="IPR000866">
    <property type="entry name" value="AhpC/TSA"/>
</dbReference>
<dbReference type="PROSITE" id="PS51257">
    <property type="entry name" value="PROKAR_LIPOPROTEIN"/>
    <property type="match status" value="1"/>
</dbReference>
<keyword evidence="2" id="KW-0201">Cytochrome c-type biogenesis</keyword>
<organism evidence="6 7">
    <name type="scientific">Maribacter luteus</name>
    <dbReference type="NCBI Taxonomy" id="2594478"/>
    <lineage>
        <taxon>Bacteria</taxon>
        <taxon>Pseudomonadati</taxon>
        <taxon>Bacteroidota</taxon>
        <taxon>Flavobacteriia</taxon>
        <taxon>Flavobacteriales</taxon>
        <taxon>Flavobacteriaceae</taxon>
        <taxon>Maribacter</taxon>
    </lineage>
</organism>
<dbReference type="AlphaFoldDB" id="A0A6I2MTI1"/>
<dbReference type="PANTHER" id="PTHR42852:SF6">
    <property type="entry name" value="THIOL:DISULFIDE INTERCHANGE PROTEIN DSBE"/>
    <property type="match status" value="1"/>
</dbReference>
<feature type="domain" description="Thioredoxin" evidence="5">
    <location>
        <begin position="238"/>
        <end position="376"/>
    </location>
</feature>
<keyword evidence="3" id="KW-1015">Disulfide bond</keyword>
<evidence type="ECO:0000259" key="5">
    <source>
        <dbReference type="PROSITE" id="PS51352"/>
    </source>
</evidence>
<dbReference type="GO" id="GO:0030313">
    <property type="term" value="C:cell envelope"/>
    <property type="evidence" value="ECO:0007669"/>
    <property type="project" value="UniProtKB-SubCell"/>
</dbReference>
<proteinExistence type="predicted"/>
<dbReference type="SUPFAM" id="SSF52833">
    <property type="entry name" value="Thioredoxin-like"/>
    <property type="match status" value="1"/>
</dbReference>
<dbReference type="InterPro" id="IPR025380">
    <property type="entry name" value="DUF4369"/>
</dbReference>
<dbReference type="InterPro" id="IPR013766">
    <property type="entry name" value="Thioredoxin_domain"/>
</dbReference>
<dbReference type="GO" id="GO:0016209">
    <property type="term" value="F:antioxidant activity"/>
    <property type="evidence" value="ECO:0007669"/>
    <property type="project" value="InterPro"/>
</dbReference>
<reference evidence="6 7" key="1">
    <citation type="submission" date="2019-11" db="EMBL/GenBank/DDBJ databases">
        <title>Maribacter lutea sp. nov., a marine bacterium isolated from intertidal sand.</title>
        <authorList>
            <person name="Liu A."/>
        </authorList>
    </citation>
    <scope>NUCLEOTIDE SEQUENCE [LARGE SCALE GENOMIC DNA]</scope>
    <source>
        <strain evidence="6 7">RZ05</strain>
    </source>
</reference>